<evidence type="ECO:0000256" key="2">
    <source>
        <dbReference type="ARBA" id="ARBA00022737"/>
    </source>
</evidence>
<evidence type="ECO:0000256" key="6">
    <source>
        <dbReference type="SAM" id="Phobius"/>
    </source>
</evidence>
<keyword evidence="9" id="KW-1185">Reference proteome</keyword>
<keyword evidence="3 5" id="KW-0106">Calcium</keyword>
<dbReference type="GO" id="GO:0005509">
    <property type="term" value="F:calcium ion binding"/>
    <property type="evidence" value="ECO:0007669"/>
    <property type="project" value="UniProtKB-UniRule"/>
</dbReference>
<dbReference type="PANTHER" id="PTHR24027">
    <property type="entry name" value="CADHERIN-23"/>
    <property type="match status" value="1"/>
</dbReference>
<proteinExistence type="predicted"/>
<dbReference type="InterPro" id="IPR002126">
    <property type="entry name" value="Cadherin-like_dom"/>
</dbReference>
<dbReference type="GO" id="GO:0016020">
    <property type="term" value="C:membrane"/>
    <property type="evidence" value="ECO:0007669"/>
    <property type="project" value="UniProtKB-SubCell"/>
</dbReference>
<dbReference type="InterPro" id="IPR039808">
    <property type="entry name" value="Cadherin"/>
</dbReference>
<dbReference type="GO" id="GO:0009653">
    <property type="term" value="P:anatomical structure morphogenesis"/>
    <property type="evidence" value="ECO:0007669"/>
    <property type="project" value="UniProtKB-ARBA"/>
</dbReference>
<feature type="domain" description="Cadherin" evidence="7">
    <location>
        <begin position="4"/>
        <end position="66"/>
    </location>
</feature>
<organism evidence="8 9">
    <name type="scientific">Cirrhinus mrigala</name>
    <name type="common">Mrigala</name>
    <dbReference type="NCBI Taxonomy" id="683832"/>
    <lineage>
        <taxon>Eukaryota</taxon>
        <taxon>Metazoa</taxon>
        <taxon>Chordata</taxon>
        <taxon>Craniata</taxon>
        <taxon>Vertebrata</taxon>
        <taxon>Euteleostomi</taxon>
        <taxon>Actinopterygii</taxon>
        <taxon>Neopterygii</taxon>
        <taxon>Teleostei</taxon>
        <taxon>Ostariophysi</taxon>
        <taxon>Cypriniformes</taxon>
        <taxon>Cyprinidae</taxon>
        <taxon>Labeoninae</taxon>
        <taxon>Labeonini</taxon>
        <taxon>Cirrhinus</taxon>
    </lineage>
</organism>
<gene>
    <name evidence="8" type="ORF">M9458_032297</name>
</gene>
<dbReference type="AlphaFoldDB" id="A0ABD0PEC0"/>
<dbReference type="InterPro" id="IPR015919">
    <property type="entry name" value="Cadherin-like_sf"/>
</dbReference>
<dbReference type="Gene3D" id="2.60.40.60">
    <property type="entry name" value="Cadherins"/>
    <property type="match status" value="2"/>
</dbReference>
<keyword evidence="6" id="KW-0812">Transmembrane</keyword>
<feature type="transmembrane region" description="Helical" evidence="6">
    <location>
        <begin position="180"/>
        <end position="199"/>
    </location>
</feature>
<protein>
    <recommendedName>
        <fullName evidence="7">Cadherin domain-containing protein</fullName>
    </recommendedName>
</protein>
<accession>A0ABD0PEC0</accession>
<keyword evidence="4 6" id="KW-0472">Membrane</keyword>
<evidence type="ECO:0000259" key="7">
    <source>
        <dbReference type="PROSITE" id="PS50268"/>
    </source>
</evidence>
<dbReference type="PROSITE" id="PS00232">
    <property type="entry name" value="CADHERIN_1"/>
    <property type="match status" value="1"/>
</dbReference>
<dbReference type="EMBL" id="JAMKFB020000016">
    <property type="protein sequence ID" value="KAL0171986.1"/>
    <property type="molecule type" value="Genomic_DNA"/>
</dbReference>
<name>A0ABD0PEC0_CIRMR</name>
<dbReference type="CDD" id="cd11304">
    <property type="entry name" value="Cadherin_repeat"/>
    <property type="match status" value="1"/>
</dbReference>
<sequence>MEGDEHNWLELDAGSGELKTKAALDREMVEKISLTIIAYETEGDKQEAEMKVDIHLLDVNDNYPKLVKTNGFICIQDMTPLTLTAIDKDSDPYGEPFTFSMNRKSPNFEIKPLTGNSAQLILKKKPSTDLNATVPINILDKAGMGITQKFDVRICNCTKLGYCYIEPAAHGWKLGMSGTIGILAGIFGFITLLMIIVIYRIKKKDQKRAASSVEAKAML</sequence>
<evidence type="ECO:0000313" key="8">
    <source>
        <dbReference type="EMBL" id="KAL0171986.1"/>
    </source>
</evidence>
<evidence type="ECO:0000256" key="4">
    <source>
        <dbReference type="ARBA" id="ARBA00023136"/>
    </source>
</evidence>
<dbReference type="PANTHER" id="PTHR24027:SF419">
    <property type="entry name" value="CADHERIN-17"/>
    <property type="match status" value="1"/>
</dbReference>
<keyword evidence="2" id="KW-0677">Repeat</keyword>
<evidence type="ECO:0000313" key="9">
    <source>
        <dbReference type="Proteomes" id="UP001529510"/>
    </source>
</evidence>
<keyword evidence="6" id="KW-1133">Transmembrane helix</keyword>
<dbReference type="InterPro" id="IPR020894">
    <property type="entry name" value="Cadherin_CS"/>
</dbReference>
<evidence type="ECO:0000256" key="5">
    <source>
        <dbReference type="PROSITE-ProRule" id="PRU00043"/>
    </source>
</evidence>
<dbReference type="PRINTS" id="PR00205">
    <property type="entry name" value="CADHERIN"/>
</dbReference>
<evidence type="ECO:0000256" key="3">
    <source>
        <dbReference type="ARBA" id="ARBA00022837"/>
    </source>
</evidence>
<comment type="caution">
    <text evidence="8">The sequence shown here is derived from an EMBL/GenBank/DDBJ whole genome shotgun (WGS) entry which is preliminary data.</text>
</comment>
<dbReference type="PROSITE" id="PS50268">
    <property type="entry name" value="CADHERIN_2"/>
    <property type="match status" value="1"/>
</dbReference>
<reference evidence="8 9" key="1">
    <citation type="submission" date="2024-05" db="EMBL/GenBank/DDBJ databases">
        <title>Genome sequencing and assembly of Indian major carp, Cirrhinus mrigala (Hamilton, 1822).</title>
        <authorList>
            <person name="Mohindra V."/>
            <person name="Chowdhury L.M."/>
            <person name="Lal K."/>
            <person name="Jena J.K."/>
        </authorList>
    </citation>
    <scope>NUCLEOTIDE SEQUENCE [LARGE SCALE GENOMIC DNA]</scope>
    <source>
        <strain evidence="8">CM1030</strain>
        <tissue evidence="8">Blood</tissue>
    </source>
</reference>
<dbReference type="Proteomes" id="UP001529510">
    <property type="component" value="Unassembled WGS sequence"/>
</dbReference>
<dbReference type="SUPFAM" id="SSF49313">
    <property type="entry name" value="Cadherin-like"/>
    <property type="match status" value="2"/>
</dbReference>
<evidence type="ECO:0000256" key="1">
    <source>
        <dbReference type="ARBA" id="ARBA00004370"/>
    </source>
</evidence>
<comment type="subcellular location">
    <subcellularLocation>
        <location evidence="1">Membrane</location>
    </subcellularLocation>
</comment>